<dbReference type="OrthoDB" id="667051at2759"/>
<dbReference type="AlphaFoldDB" id="A0A8B7BNW0"/>
<feature type="region of interest" description="Disordered" evidence="1">
    <location>
        <begin position="91"/>
        <end position="339"/>
    </location>
</feature>
<evidence type="ECO:0000313" key="2">
    <source>
        <dbReference type="Proteomes" id="UP000228380"/>
    </source>
</evidence>
<dbReference type="PANTHER" id="PTHR33095">
    <property type="entry name" value="OS07G0619500 PROTEIN"/>
    <property type="match status" value="1"/>
</dbReference>
<feature type="compositionally biased region" description="Low complexity" evidence="1">
    <location>
        <begin position="194"/>
        <end position="205"/>
    </location>
</feature>
<dbReference type="Proteomes" id="UP000228380">
    <property type="component" value="Chromosome 9"/>
</dbReference>
<gene>
    <name evidence="3" type="primary">LOC103701897</name>
</gene>
<reference evidence="3" key="2">
    <citation type="submission" date="2025-08" db="UniProtKB">
        <authorList>
            <consortium name="RefSeq"/>
        </authorList>
    </citation>
    <scope>IDENTIFICATION</scope>
    <source>
        <tissue evidence="3">Young leaves</tissue>
    </source>
</reference>
<name>A0A8B7BNW0_PHODC</name>
<feature type="compositionally biased region" description="Low complexity" evidence="1">
    <location>
        <begin position="161"/>
        <end position="171"/>
    </location>
</feature>
<evidence type="ECO:0000313" key="3">
    <source>
        <dbReference type="RefSeq" id="XP_008782337.2"/>
    </source>
</evidence>
<sequence>MEVAIPMAPAQDFRFQSASASPYASAPSSPKPFGHPSDYSFHYASAPASPSRTAAIYAHVFGWEDKSGRPKPSVDDEEEFDFAFGFDRQLQRKAPTTNLAAADELFEKGRIRPLKPPPHLHHPAKDDGSSTASSSSRGGGGGYKPPSQEVVEEGVKDRGRTPSTRSTTCSSRSRRGPRSLSPIRGAGDFRNFVTSSTTPTPTSSTKGGGSKRWRLKDLLLFRSASEGCATERGSKDAPRKHSMFSLPPFLSNRRRSGGEHAKNSGSKPTDKNGSIRRGSGPAVSAHEKHYTMNRAASEDLKKKTPLPFHRPGLFGCSSFDPAIDSITRGVSSNSSRGRT</sequence>
<dbReference type="PANTHER" id="PTHR33095:SF81">
    <property type="entry name" value="OS07G0619500 PROTEIN"/>
    <property type="match status" value="1"/>
</dbReference>
<dbReference type="RefSeq" id="XP_008782337.2">
    <property type="nucleotide sequence ID" value="XM_008784115.2"/>
</dbReference>
<dbReference type="InterPro" id="IPR012442">
    <property type="entry name" value="DUF1645_plant"/>
</dbReference>
<feature type="compositionally biased region" description="Basic and acidic residues" evidence="1">
    <location>
        <begin position="285"/>
        <end position="302"/>
    </location>
</feature>
<dbReference type="KEGG" id="pda:103701897"/>
<proteinExistence type="predicted"/>
<organism evidence="2 3">
    <name type="scientific">Phoenix dactylifera</name>
    <name type="common">Date palm</name>
    <dbReference type="NCBI Taxonomy" id="42345"/>
    <lineage>
        <taxon>Eukaryota</taxon>
        <taxon>Viridiplantae</taxon>
        <taxon>Streptophyta</taxon>
        <taxon>Embryophyta</taxon>
        <taxon>Tracheophyta</taxon>
        <taxon>Spermatophyta</taxon>
        <taxon>Magnoliopsida</taxon>
        <taxon>Liliopsida</taxon>
        <taxon>Arecaceae</taxon>
        <taxon>Coryphoideae</taxon>
        <taxon>Phoeniceae</taxon>
        <taxon>Phoenix</taxon>
    </lineage>
</organism>
<feature type="compositionally biased region" description="Polar residues" evidence="1">
    <location>
        <begin position="328"/>
        <end position="339"/>
    </location>
</feature>
<dbReference type="Pfam" id="PF07816">
    <property type="entry name" value="DUF1645"/>
    <property type="match status" value="1"/>
</dbReference>
<reference evidence="2" key="1">
    <citation type="journal article" date="2019" name="Nat. Commun.">
        <title>Genome-wide association mapping of date palm fruit traits.</title>
        <authorList>
            <person name="Hazzouri K.M."/>
            <person name="Gros-Balthazard M."/>
            <person name="Flowers J.M."/>
            <person name="Copetti D."/>
            <person name="Lemansour A."/>
            <person name="Lebrun M."/>
            <person name="Masmoudi K."/>
            <person name="Ferrand S."/>
            <person name="Dhar M.I."/>
            <person name="Fresquez Z.A."/>
            <person name="Rosas U."/>
            <person name="Zhang J."/>
            <person name="Talag J."/>
            <person name="Lee S."/>
            <person name="Kudrna D."/>
            <person name="Powell R.F."/>
            <person name="Leitch I.J."/>
            <person name="Krueger R.R."/>
            <person name="Wing R.A."/>
            <person name="Amiri K.M.A."/>
            <person name="Purugganan M.D."/>
        </authorList>
    </citation>
    <scope>NUCLEOTIDE SEQUENCE [LARGE SCALE GENOMIC DNA]</scope>
    <source>
        <strain evidence="2">cv. Khalas</strain>
    </source>
</reference>
<evidence type="ECO:0000256" key="1">
    <source>
        <dbReference type="SAM" id="MobiDB-lite"/>
    </source>
</evidence>
<protein>
    <submittedName>
        <fullName evidence="3">Uncharacterized protein LOC103701897</fullName>
    </submittedName>
</protein>
<keyword evidence="2" id="KW-1185">Reference proteome</keyword>
<dbReference type="GeneID" id="103701897"/>
<accession>A0A8B7BNW0</accession>